<feature type="transmembrane region" description="Helical" evidence="2">
    <location>
        <begin position="201"/>
        <end position="220"/>
    </location>
</feature>
<evidence type="ECO:0000313" key="4">
    <source>
        <dbReference type="Proteomes" id="UP000494206"/>
    </source>
</evidence>
<keyword evidence="4" id="KW-1185">Reference proteome</keyword>
<evidence type="ECO:0000313" key="3">
    <source>
        <dbReference type="EMBL" id="CAB3402485.1"/>
    </source>
</evidence>
<proteinExistence type="predicted"/>
<evidence type="ECO:0000256" key="2">
    <source>
        <dbReference type="SAM" id="Phobius"/>
    </source>
</evidence>
<keyword evidence="2" id="KW-1133">Transmembrane helix</keyword>
<feature type="region of interest" description="Disordered" evidence="1">
    <location>
        <begin position="1"/>
        <end position="86"/>
    </location>
</feature>
<organism evidence="3 4">
    <name type="scientific">Caenorhabditis bovis</name>
    <dbReference type="NCBI Taxonomy" id="2654633"/>
    <lineage>
        <taxon>Eukaryota</taxon>
        <taxon>Metazoa</taxon>
        <taxon>Ecdysozoa</taxon>
        <taxon>Nematoda</taxon>
        <taxon>Chromadorea</taxon>
        <taxon>Rhabditida</taxon>
        <taxon>Rhabditina</taxon>
        <taxon>Rhabditomorpha</taxon>
        <taxon>Rhabditoidea</taxon>
        <taxon>Rhabditidae</taxon>
        <taxon>Peloderinae</taxon>
        <taxon>Caenorhabditis</taxon>
    </lineage>
</organism>
<comment type="caution">
    <text evidence="3">The sequence shown here is derived from an EMBL/GenBank/DDBJ whole genome shotgun (WGS) entry which is preliminary data.</text>
</comment>
<gene>
    <name evidence="3" type="ORF">CBOVIS_LOCUS5096</name>
</gene>
<sequence>MSAFSSSPAKNKYSLDTSRTTMRSQHESAPIDTVRYIRKSEQQKLENRPAPPPYKPAVIPRVKPSKYRHESTQISNNTVGKSRPASRAYDTFGENALETIYDQFKFLDESDEQPPSSSTPTSTNSHRPILLPPIDRKMKNEEPPSRIIYCVLPIIELLAALAVLVTSFFRWKSEYKDENVEATTDGDLSTQALSSMAFQNALSTVVPAFFQIVSAFFGFWPIVAPHRRIPAQILHIVFNAIVIILWFNSINDLFFKISMEHILLPKDEKYVVDLVIACLTYFATVIIPGITVVVAAFTLMPTRMQSIRKSMSAISISLGSLIFACATTVISVFIAQANLNGSKDLTNDNYLTLAYGLKEAIVFIFVVFVTIFSLIVSTQNNRPLMFAASIGQGISLMAISSQLYTPERVQAVVNQIQGVSKPETTTDIGVVLLNACALASVVLLIIQLAIFVTSIIRPNQNIVVDNNMNPSGVRCLQRIAF</sequence>
<feature type="transmembrane region" description="Helical" evidence="2">
    <location>
        <begin position="384"/>
        <end position="404"/>
    </location>
</feature>
<feature type="transmembrane region" description="Helical" evidence="2">
    <location>
        <begin position="428"/>
        <end position="452"/>
    </location>
</feature>
<dbReference type="EMBL" id="CADEPM010000003">
    <property type="protein sequence ID" value="CAB3402485.1"/>
    <property type="molecule type" value="Genomic_DNA"/>
</dbReference>
<dbReference type="OrthoDB" id="5814756at2759"/>
<feature type="compositionally biased region" description="Basic and acidic residues" evidence="1">
    <location>
        <begin position="38"/>
        <end position="47"/>
    </location>
</feature>
<protein>
    <submittedName>
        <fullName evidence="3">Uncharacterized protein</fullName>
    </submittedName>
</protein>
<feature type="compositionally biased region" description="Polar residues" evidence="1">
    <location>
        <begin position="1"/>
        <end position="23"/>
    </location>
</feature>
<evidence type="ECO:0000256" key="1">
    <source>
        <dbReference type="SAM" id="MobiDB-lite"/>
    </source>
</evidence>
<dbReference type="Proteomes" id="UP000494206">
    <property type="component" value="Unassembled WGS sequence"/>
</dbReference>
<dbReference type="AlphaFoldDB" id="A0A8S1EWU9"/>
<accession>A0A8S1EWU9</accession>
<keyword evidence="2" id="KW-0812">Transmembrane</keyword>
<feature type="transmembrane region" description="Helical" evidence="2">
    <location>
        <begin position="232"/>
        <end position="250"/>
    </location>
</feature>
<feature type="transmembrane region" description="Helical" evidence="2">
    <location>
        <begin position="147"/>
        <end position="169"/>
    </location>
</feature>
<feature type="transmembrane region" description="Helical" evidence="2">
    <location>
        <begin position="355"/>
        <end position="377"/>
    </location>
</feature>
<feature type="transmembrane region" description="Helical" evidence="2">
    <location>
        <begin position="270"/>
        <end position="299"/>
    </location>
</feature>
<feature type="region of interest" description="Disordered" evidence="1">
    <location>
        <begin position="109"/>
        <end position="131"/>
    </location>
</feature>
<keyword evidence="2" id="KW-0472">Membrane</keyword>
<name>A0A8S1EWU9_9PELO</name>
<reference evidence="3 4" key="1">
    <citation type="submission" date="2020-04" db="EMBL/GenBank/DDBJ databases">
        <authorList>
            <person name="Laetsch R D."/>
            <person name="Stevens L."/>
            <person name="Kumar S."/>
            <person name="Blaxter L. M."/>
        </authorList>
    </citation>
    <scope>NUCLEOTIDE SEQUENCE [LARGE SCALE GENOMIC DNA]</scope>
</reference>
<feature type="compositionally biased region" description="Low complexity" evidence="1">
    <location>
        <begin position="114"/>
        <end position="123"/>
    </location>
</feature>
<feature type="transmembrane region" description="Helical" evidence="2">
    <location>
        <begin position="311"/>
        <end position="335"/>
    </location>
</feature>